<comment type="similarity">
    <text evidence="1">Belongs to the pseudomonas-type ThrB family.</text>
</comment>
<dbReference type="OrthoDB" id="4030632at2"/>
<dbReference type="RefSeq" id="WP_050349765.1">
    <property type="nucleotide sequence ID" value="NZ_CP073011.1"/>
</dbReference>
<dbReference type="PANTHER" id="PTHR21064">
    <property type="entry name" value="AMINOGLYCOSIDE PHOSPHOTRANSFERASE DOMAIN-CONTAINING PROTEIN-RELATED"/>
    <property type="match status" value="1"/>
</dbReference>
<evidence type="ECO:0000313" key="3">
    <source>
        <dbReference type="EMBL" id="KNE22294.1"/>
    </source>
</evidence>
<dbReference type="SUPFAM" id="SSF56112">
    <property type="entry name" value="Protein kinase-like (PK-like)"/>
    <property type="match status" value="1"/>
</dbReference>
<dbReference type="EMBL" id="LGTO01000002">
    <property type="protein sequence ID" value="KNE22294.1"/>
    <property type="molecule type" value="Genomic_DNA"/>
</dbReference>
<evidence type="ECO:0000256" key="1">
    <source>
        <dbReference type="ARBA" id="ARBA00038240"/>
    </source>
</evidence>
<comment type="caution">
    <text evidence="3">The sequence shown here is derived from an EMBL/GenBank/DDBJ whole genome shotgun (WGS) entry which is preliminary data.</text>
</comment>
<name>A0A0L0QUN3_VIRPA</name>
<organism evidence="3 4">
    <name type="scientific">Virgibacillus pantothenticus</name>
    <dbReference type="NCBI Taxonomy" id="1473"/>
    <lineage>
        <taxon>Bacteria</taxon>
        <taxon>Bacillati</taxon>
        <taxon>Bacillota</taxon>
        <taxon>Bacilli</taxon>
        <taxon>Bacillales</taxon>
        <taxon>Bacillaceae</taxon>
        <taxon>Virgibacillus</taxon>
    </lineage>
</organism>
<gene>
    <name evidence="3" type="ORF">AFK71_01285</name>
</gene>
<dbReference type="Pfam" id="PF01636">
    <property type="entry name" value="APH"/>
    <property type="match status" value="1"/>
</dbReference>
<reference evidence="4" key="1">
    <citation type="submission" date="2015-07" db="EMBL/GenBank/DDBJ databases">
        <title>Fjat-10053 dsm26.</title>
        <authorList>
            <person name="Liu B."/>
            <person name="Wang J."/>
            <person name="Zhu Y."/>
            <person name="Liu G."/>
            <person name="Chen Q."/>
            <person name="Chen Z."/>
            <person name="Lan J."/>
            <person name="Che J."/>
            <person name="Ge C."/>
            <person name="Shi H."/>
            <person name="Pan Z."/>
            <person name="Liu X."/>
        </authorList>
    </citation>
    <scope>NUCLEOTIDE SEQUENCE [LARGE SCALE GENOMIC DNA]</scope>
    <source>
        <strain evidence="4">DSM 26</strain>
    </source>
</reference>
<dbReference type="PANTHER" id="PTHR21064:SF6">
    <property type="entry name" value="AMINOGLYCOSIDE PHOSPHOTRANSFERASE DOMAIN-CONTAINING PROTEIN"/>
    <property type="match status" value="1"/>
</dbReference>
<dbReference type="Gene3D" id="3.30.200.20">
    <property type="entry name" value="Phosphorylase Kinase, domain 1"/>
    <property type="match status" value="1"/>
</dbReference>
<dbReference type="GO" id="GO:0009088">
    <property type="term" value="P:threonine biosynthetic process"/>
    <property type="evidence" value="ECO:0007669"/>
    <property type="project" value="TreeGrafter"/>
</dbReference>
<dbReference type="AlphaFoldDB" id="A0A0L0QUN3"/>
<sequence length="326" mass="38503">MVYIIKSKLLSKGASLFNVNVSDLKLIGGFSNNVFEVNSSKGTFIIKYYPSSMYERHSIASELDWITYLSESGVNVTIPIASINNKLLEVIILNNEEVCYVSAFEKAKGEFVDVFNNKEWNASLFYTWGRTLGKIHRLSKSYRPTNPKIKRKDWDSGLLFTDAILVNNLIKQKWENFIHDLNKLPKDKNGYGMIHHDLHHKNFYLFKKELVLFDFGDCEYSWFVYDIAIVLYHALQVVDDREKKDFVYKFIRPFLKGYQTEHQLQSDWLLKIPFFLNYRQIYSYIYFSTYLTNEQQKNDRTKQAIQRLKTKIENDIPVLDFHLSIL</sequence>
<dbReference type="GO" id="GO:0004413">
    <property type="term" value="F:homoserine kinase activity"/>
    <property type="evidence" value="ECO:0007669"/>
    <property type="project" value="TreeGrafter"/>
</dbReference>
<dbReference type="InterPro" id="IPR050249">
    <property type="entry name" value="Pseudomonas-type_ThrB"/>
</dbReference>
<accession>A0A0L0QUN3</accession>
<dbReference type="InterPro" id="IPR011009">
    <property type="entry name" value="Kinase-like_dom_sf"/>
</dbReference>
<dbReference type="Proteomes" id="UP000036780">
    <property type="component" value="Unassembled WGS sequence"/>
</dbReference>
<dbReference type="GeneID" id="66869160"/>
<dbReference type="InterPro" id="IPR002575">
    <property type="entry name" value="Aminoglycoside_PTrfase"/>
</dbReference>
<evidence type="ECO:0000313" key="4">
    <source>
        <dbReference type="Proteomes" id="UP000036780"/>
    </source>
</evidence>
<feature type="domain" description="Aminoglycoside phosphotransferase" evidence="2">
    <location>
        <begin position="28"/>
        <end position="233"/>
    </location>
</feature>
<dbReference type="PATRIC" id="fig|1473.5.peg.3150"/>
<dbReference type="Gene3D" id="3.90.1200.10">
    <property type="match status" value="1"/>
</dbReference>
<evidence type="ECO:0000259" key="2">
    <source>
        <dbReference type="Pfam" id="PF01636"/>
    </source>
</evidence>
<keyword evidence="4" id="KW-1185">Reference proteome</keyword>
<proteinExistence type="inferred from homology"/>
<protein>
    <recommendedName>
        <fullName evidence="2">Aminoglycoside phosphotransferase domain-containing protein</fullName>
    </recommendedName>
</protein>